<sequence length="289" mass="32293">MGVKLSSTANSPKDGEIIKVMIGPMVCDLPAIRKVIGMAGHSSDKNQCSFCCVTKDEINAVDLDHICPRNTHGLRKQAIEWKNAVTLADRKAIFQTYGVRYSVLYELPYFDPLSNAAVEPMHNIFLGLLQHHGQNIFGLKISAQNSEYQTKRRCSQPRGRKTDVLGDENEDESADQESLYAPDCQIPTDLNPLGARFSGKAENLQRLRDVNQEIQLPRWIGRVPSTVGAAKGGKLKADDLKIDNNDIKYLRLHLKVWSGASVDSVVIRKTQRLASLHTHEQYIETRALT</sequence>
<dbReference type="PANTHER" id="PTHR46579">
    <property type="entry name" value="F5/8 TYPE C DOMAIN-CONTAINING PROTEIN-RELATED"/>
    <property type="match status" value="1"/>
</dbReference>
<proteinExistence type="predicted"/>
<reference evidence="3" key="1">
    <citation type="submission" date="2014-03" db="EMBL/GenBank/DDBJ databases">
        <title>The Genome Sequence of Puccinia striiformis f. sp. tritici PST-78.</title>
        <authorList>
            <consortium name="The Broad Institute Genome Sequencing Platform"/>
            <person name="Cuomo C."/>
            <person name="Hulbert S."/>
            <person name="Chen X."/>
            <person name="Walker B."/>
            <person name="Young S.K."/>
            <person name="Zeng Q."/>
            <person name="Gargeya S."/>
            <person name="Fitzgerald M."/>
            <person name="Haas B."/>
            <person name="Abouelleil A."/>
            <person name="Alvarado L."/>
            <person name="Arachchi H.M."/>
            <person name="Berlin A.M."/>
            <person name="Chapman S.B."/>
            <person name="Goldberg J."/>
            <person name="Griggs A."/>
            <person name="Gujja S."/>
            <person name="Hansen M."/>
            <person name="Howarth C."/>
            <person name="Imamovic A."/>
            <person name="Larimer J."/>
            <person name="McCowan C."/>
            <person name="Montmayeur A."/>
            <person name="Murphy C."/>
            <person name="Neiman D."/>
            <person name="Pearson M."/>
            <person name="Priest M."/>
            <person name="Roberts A."/>
            <person name="Saif S."/>
            <person name="Shea T."/>
            <person name="Sisk P."/>
            <person name="Sykes S."/>
            <person name="Wortman J."/>
            <person name="Nusbaum C."/>
            <person name="Birren B."/>
        </authorList>
    </citation>
    <scope>NUCLEOTIDE SEQUENCE [LARGE SCALE GENOMIC DNA]</scope>
    <source>
        <strain evidence="3">race PST-78</strain>
    </source>
</reference>
<dbReference type="EMBL" id="AJIL01000009">
    <property type="protein sequence ID" value="KNF05049.1"/>
    <property type="molecule type" value="Genomic_DNA"/>
</dbReference>
<dbReference type="PANTHER" id="PTHR46579:SF2">
    <property type="entry name" value="C2H2-TYPE DOMAIN-CONTAINING PROTEIN"/>
    <property type="match status" value="1"/>
</dbReference>
<gene>
    <name evidence="2" type="ORF">PSTG_01678</name>
</gene>
<feature type="region of interest" description="Disordered" evidence="1">
    <location>
        <begin position="148"/>
        <end position="178"/>
    </location>
</feature>
<evidence type="ECO:0000313" key="3">
    <source>
        <dbReference type="Proteomes" id="UP000054564"/>
    </source>
</evidence>
<organism evidence="2 3">
    <name type="scientific">Puccinia striiformis f. sp. tritici PST-78</name>
    <dbReference type="NCBI Taxonomy" id="1165861"/>
    <lineage>
        <taxon>Eukaryota</taxon>
        <taxon>Fungi</taxon>
        <taxon>Dikarya</taxon>
        <taxon>Basidiomycota</taxon>
        <taxon>Pucciniomycotina</taxon>
        <taxon>Pucciniomycetes</taxon>
        <taxon>Pucciniales</taxon>
        <taxon>Pucciniaceae</taxon>
        <taxon>Puccinia</taxon>
    </lineage>
</organism>
<dbReference type="STRING" id="1165861.A0A0L0W0K7"/>
<keyword evidence="3" id="KW-1185">Reference proteome</keyword>
<evidence type="ECO:0000313" key="2">
    <source>
        <dbReference type="EMBL" id="KNF05049.1"/>
    </source>
</evidence>
<accession>A0A0L0W0K7</accession>
<protein>
    <submittedName>
        <fullName evidence="2">Uncharacterized protein</fullName>
    </submittedName>
</protein>
<dbReference type="Proteomes" id="UP000054564">
    <property type="component" value="Unassembled WGS sequence"/>
</dbReference>
<comment type="caution">
    <text evidence="2">The sequence shown here is derived from an EMBL/GenBank/DDBJ whole genome shotgun (WGS) entry which is preliminary data.</text>
</comment>
<feature type="compositionally biased region" description="Acidic residues" evidence="1">
    <location>
        <begin position="165"/>
        <end position="175"/>
    </location>
</feature>
<dbReference type="AlphaFoldDB" id="A0A0L0W0K7"/>
<dbReference type="OrthoDB" id="2506909at2759"/>
<name>A0A0L0W0K7_9BASI</name>
<evidence type="ECO:0000256" key="1">
    <source>
        <dbReference type="SAM" id="MobiDB-lite"/>
    </source>
</evidence>